<evidence type="ECO:0000313" key="2">
    <source>
        <dbReference type="EMBL" id="EFP88677.2"/>
    </source>
</evidence>
<protein>
    <submittedName>
        <fullName evidence="2">Uncharacterized protein</fullName>
    </submittedName>
</protein>
<dbReference type="AlphaFoldDB" id="E3KWL0"/>
<organism evidence="2 3">
    <name type="scientific">Puccinia graminis f. sp. tritici (strain CRL 75-36-700-3 / race SCCL)</name>
    <name type="common">Black stem rust fungus</name>
    <dbReference type="NCBI Taxonomy" id="418459"/>
    <lineage>
        <taxon>Eukaryota</taxon>
        <taxon>Fungi</taxon>
        <taxon>Dikarya</taxon>
        <taxon>Basidiomycota</taxon>
        <taxon>Pucciniomycotina</taxon>
        <taxon>Pucciniomycetes</taxon>
        <taxon>Pucciniales</taxon>
        <taxon>Pucciniaceae</taxon>
        <taxon>Puccinia</taxon>
    </lineage>
</organism>
<dbReference type="KEGG" id="pgr:PGTG_14643"/>
<reference evidence="3" key="2">
    <citation type="journal article" date="2011" name="Proc. Natl. Acad. Sci. U.S.A.">
        <title>Obligate biotrophy features unraveled by the genomic analysis of rust fungi.</title>
        <authorList>
            <person name="Duplessis S."/>
            <person name="Cuomo C.A."/>
            <person name="Lin Y.-C."/>
            <person name="Aerts A."/>
            <person name="Tisserant E."/>
            <person name="Veneault-Fourrey C."/>
            <person name="Joly D.L."/>
            <person name="Hacquard S."/>
            <person name="Amselem J."/>
            <person name="Cantarel B.L."/>
            <person name="Chiu R."/>
            <person name="Coutinho P.M."/>
            <person name="Feau N."/>
            <person name="Field M."/>
            <person name="Frey P."/>
            <person name="Gelhaye E."/>
            <person name="Goldberg J."/>
            <person name="Grabherr M.G."/>
            <person name="Kodira C.D."/>
            <person name="Kohler A."/>
            <person name="Kuees U."/>
            <person name="Lindquist E.A."/>
            <person name="Lucas S.M."/>
            <person name="Mago R."/>
            <person name="Mauceli E."/>
            <person name="Morin E."/>
            <person name="Murat C."/>
            <person name="Pangilinan J.L."/>
            <person name="Park R."/>
            <person name="Pearson M."/>
            <person name="Quesneville H."/>
            <person name="Rouhier N."/>
            <person name="Sakthikumar S."/>
            <person name="Salamov A.A."/>
            <person name="Schmutz J."/>
            <person name="Selles B."/>
            <person name="Shapiro H."/>
            <person name="Tanguay P."/>
            <person name="Tuskan G.A."/>
            <person name="Henrissat B."/>
            <person name="Van de Peer Y."/>
            <person name="Rouze P."/>
            <person name="Ellis J.G."/>
            <person name="Dodds P.N."/>
            <person name="Schein J.E."/>
            <person name="Zhong S."/>
            <person name="Hamelin R.C."/>
            <person name="Grigoriev I.V."/>
            <person name="Szabo L.J."/>
            <person name="Martin F."/>
        </authorList>
    </citation>
    <scope>NUCLEOTIDE SEQUENCE [LARGE SCALE GENOMIC DNA]</scope>
    <source>
        <strain evidence="3">CRL 75-36-700-3 / race SCCL</strain>
    </source>
</reference>
<evidence type="ECO:0000256" key="1">
    <source>
        <dbReference type="SAM" id="MobiDB-lite"/>
    </source>
</evidence>
<dbReference type="HOGENOM" id="CLU_2016328_0_0_1"/>
<reference key="1">
    <citation type="submission" date="2007-01" db="EMBL/GenBank/DDBJ databases">
        <title>The Genome Sequence of Puccinia graminis f. sp. tritici Strain CRL 75-36-700-3.</title>
        <authorList>
            <consortium name="The Broad Institute Genome Sequencing Platform"/>
            <person name="Birren B."/>
            <person name="Lander E."/>
            <person name="Galagan J."/>
            <person name="Nusbaum C."/>
            <person name="Devon K."/>
            <person name="Cuomo C."/>
            <person name="Jaffe D."/>
            <person name="Butler J."/>
            <person name="Alvarez P."/>
            <person name="Gnerre S."/>
            <person name="Grabherr M."/>
            <person name="Mauceli E."/>
            <person name="Brockman W."/>
            <person name="Young S."/>
            <person name="LaButti K."/>
            <person name="Sykes S."/>
            <person name="DeCaprio D."/>
            <person name="Crawford M."/>
            <person name="Koehrsen M."/>
            <person name="Engels R."/>
            <person name="Montgomery P."/>
            <person name="Pearson M."/>
            <person name="Howarth C."/>
            <person name="Larson L."/>
            <person name="White J."/>
            <person name="Zeng Q."/>
            <person name="Kodira C."/>
            <person name="Yandava C."/>
            <person name="Alvarado L."/>
            <person name="O'Leary S."/>
            <person name="Szabo L."/>
            <person name="Dean R."/>
            <person name="Schein J."/>
        </authorList>
    </citation>
    <scope>NUCLEOTIDE SEQUENCE</scope>
    <source>
        <strain>CRL 75-36-700-3</strain>
    </source>
</reference>
<dbReference type="OrthoDB" id="10336938at2759"/>
<keyword evidence="3" id="KW-1185">Reference proteome</keyword>
<feature type="compositionally biased region" description="Polar residues" evidence="1">
    <location>
        <begin position="40"/>
        <end position="52"/>
    </location>
</feature>
<sequence length="123" mass="13235">MQVDGVAADVEPTRHETTPAVKEVKPKKKRFMMSPLKKSFSPNNSQDGNSTDDSAHAKPKKNQPLAGRFKHVLCQVKSKVTMLLLPGENESMTPPAAPLEDLTVSCVALPMDAALPNDNAVTA</sequence>
<dbReference type="RefSeq" id="XP_003333096.2">
    <property type="nucleotide sequence ID" value="XM_003333048.2"/>
</dbReference>
<feature type="region of interest" description="Disordered" evidence="1">
    <location>
        <begin position="1"/>
        <end position="69"/>
    </location>
</feature>
<dbReference type="GeneID" id="10541466"/>
<evidence type="ECO:0000313" key="3">
    <source>
        <dbReference type="Proteomes" id="UP000008783"/>
    </source>
</evidence>
<proteinExistence type="predicted"/>
<accession>E3KWL0</accession>
<dbReference type="EMBL" id="DS178316">
    <property type="protein sequence ID" value="EFP88677.2"/>
    <property type="molecule type" value="Genomic_DNA"/>
</dbReference>
<name>E3KWL0_PUCGT</name>
<dbReference type="Proteomes" id="UP000008783">
    <property type="component" value="Unassembled WGS sequence"/>
</dbReference>
<gene>
    <name evidence="2" type="ORF">PGTG_14643</name>
</gene>
<dbReference type="VEuPathDB" id="FungiDB:PGTG_14643"/>
<dbReference type="InParanoid" id="E3KWL0"/>